<keyword evidence="2" id="KW-1185">Reference proteome</keyword>
<proteinExistence type="predicted"/>
<name>A0ABX4JB91_9HYPH</name>
<gene>
    <name evidence="1" type="ORF">CO662_07690</name>
</gene>
<reference evidence="1 2" key="1">
    <citation type="submission" date="2017-09" db="EMBL/GenBank/DDBJ databases">
        <title>Comparative genomics of rhizobia isolated from Phaseolus vulgaris in China.</title>
        <authorList>
            <person name="Tong W."/>
        </authorList>
    </citation>
    <scope>NUCLEOTIDE SEQUENCE [LARGE SCALE GENOMIC DNA]</scope>
    <source>
        <strain evidence="1 2">Y27</strain>
    </source>
</reference>
<evidence type="ECO:0000313" key="1">
    <source>
        <dbReference type="EMBL" id="PDS52425.1"/>
    </source>
</evidence>
<accession>A0ABX4JB91</accession>
<dbReference type="EMBL" id="NWSL01000003">
    <property type="protein sequence ID" value="PDS52425.1"/>
    <property type="molecule type" value="Genomic_DNA"/>
</dbReference>
<evidence type="ECO:0000313" key="2">
    <source>
        <dbReference type="Proteomes" id="UP000219972"/>
    </source>
</evidence>
<sequence>MNDRVNGYLKNLPDFIFRLLVQRKLAVGALLALFEGTAYRPPIDDVFRQFVLIDEIVLSNCKY</sequence>
<comment type="caution">
    <text evidence="1">The sequence shown here is derived from an EMBL/GenBank/DDBJ whole genome shotgun (WGS) entry which is preliminary data.</text>
</comment>
<protein>
    <submittedName>
        <fullName evidence="1">Uncharacterized protein</fullName>
    </submittedName>
</protein>
<organism evidence="1 2">
    <name type="scientific">Rhizobium anhuiense</name>
    <dbReference type="NCBI Taxonomy" id="1184720"/>
    <lineage>
        <taxon>Bacteria</taxon>
        <taxon>Pseudomonadati</taxon>
        <taxon>Pseudomonadota</taxon>
        <taxon>Alphaproteobacteria</taxon>
        <taxon>Hyphomicrobiales</taxon>
        <taxon>Rhizobiaceae</taxon>
        <taxon>Rhizobium/Agrobacterium group</taxon>
        <taxon>Rhizobium</taxon>
    </lineage>
</organism>
<dbReference type="Proteomes" id="UP000219972">
    <property type="component" value="Unassembled WGS sequence"/>
</dbReference>